<evidence type="ECO:0000256" key="8">
    <source>
        <dbReference type="SAM" id="MobiDB-lite"/>
    </source>
</evidence>
<evidence type="ECO:0000256" key="5">
    <source>
        <dbReference type="ARBA" id="ARBA00023136"/>
    </source>
</evidence>
<proteinExistence type="predicted"/>
<keyword evidence="7" id="KW-0807">Transducer</keyword>
<dbReference type="PROSITE" id="PS50262">
    <property type="entry name" value="G_PROTEIN_RECEP_F1_2"/>
    <property type="match status" value="1"/>
</dbReference>
<dbReference type="EMBL" id="BRZM01000063">
    <property type="protein sequence ID" value="GLD63780.1"/>
    <property type="molecule type" value="Genomic_DNA"/>
</dbReference>
<feature type="transmembrane region" description="Helical" evidence="9">
    <location>
        <begin position="146"/>
        <end position="166"/>
    </location>
</feature>
<evidence type="ECO:0000256" key="2">
    <source>
        <dbReference type="ARBA" id="ARBA00022692"/>
    </source>
</evidence>
<dbReference type="PANTHER" id="PTHR24240">
    <property type="entry name" value="OPSIN"/>
    <property type="match status" value="1"/>
</dbReference>
<keyword evidence="4" id="KW-0297">G-protein coupled receptor</keyword>
<comment type="subcellular location">
    <subcellularLocation>
        <location evidence="1">Membrane</location>
        <topology evidence="1">Multi-pass membrane protein</topology>
    </subcellularLocation>
</comment>
<evidence type="ECO:0000259" key="10">
    <source>
        <dbReference type="PROSITE" id="PS50262"/>
    </source>
</evidence>
<dbReference type="Pfam" id="PF00001">
    <property type="entry name" value="7tm_1"/>
    <property type="match status" value="1"/>
</dbReference>
<reference evidence="11" key="1">
    <citation type="submission" date="2022-08" db="EMBL/GenBank/DDBJ databases">
        <title>Genome sequencing of akame (Lates japonicus).</title>
        <authorList>
            <person name="Hashiguchi Y."/>
            <person name="Takahashi H."/>
        </authorList>
    </citation>
    <scope>NUCLEOTIDE SEQUENCE</scope>
    <source>
        <strain evidence="11">Kochi</strain>
    </source>
</reference>
<gene>
    <name evidence="11" type="ORF">AKAME5_001537000</name>
</gene>
<evidence type="ECO:0000256" key="6">
    <source>
        <dbReference type="ARBA" id="ARBA00023170"/>
    </source>
</evidence>
<feature type="region of interest" description="Disordered" evidence="8">
    <location>
        <begin position="496"/>
        <end position="518"/>
    </location>
</feature>
<protein>
    <submittedName>
        <fullName evidence="11">Pinopsin-like protein</fullName>
    </submittedName>
</protein>
<dbReference type="GO" id="GO:0016020">
    <property type="term" value="C:membrane"/>
    <property type="evidence" value="ECO:0007669"/>
    <property type="project" value="UniProtKB-SubCell"/>
</dbReference>
<feature type="transmembrane region" description="Helical" evidence="9">
    <location>
        <begin position="104"/>
        <end position="126"/>
    </location>
</feature>
<accession>A0AAD3RDB1</accession>
<evidence type="ECO:0000256" key="4">
    <source>
        <dbReference type="ARBA" id="ARBA00023040"/>
    </source>
</evidence>
<evidence type="ECO:0000256" key="3">
    <source>
        <dbReference type="ARBA" id="ARBA00022989"/>
    </source>
</evidence>
<keyword evidence="6" id="KW-0675">Receptor</keyword>
<keyword evidence="5 9" id="KW-0472">Membrane</keyword>
<evidence type="ECO:0000256" key="1">
    <source>
        <dbReference type="ARBA" id="ARBA00004141"/>
    </source>
</evidence>
<dbReference type="SUPFAM" id="SSF81321">
    <property type="entry name" value="Family A G protein-coupled receptor-like"/>
    <property type="match status" value="2"/>
</dbReference>
<feature type="transmembrane region" description="Helical" evidence="9">
    <location>
        <begin position="195"/>
        <end position="223"/>
    </location>
</feature>
<feature type="compositionally biased region" description="Polar residues" evidence="8">
    <location>
        <begin position="458"/>
        <end position="470"/>
    </location>
</feature>
<name>A0AAD3RDB1_LATJO</name>
<evidence type="ECO:0000313" key="12">
    <source>
        <dbReference type="Proteomes" id="UP001279410"/>
    </source>
</evidence>
<organism evidence="11 12">
    <name type="scientific">Lates japonicus</name>
    <name type="common">Japanese lates</name>
    <dbReference type="NCBI Taxonomy" id="270547"/>
    <lineage>
        <taxon>Eukaryota</taxon>
        <taxon>Metazoa</taxon>
        <taxon>Chordata</taxon>
        <taxon>Craniata</taxon>
        <taxon>Vertebrata</taxon>
        <taxon>Euteleostomi</taxon>
        <taxon>Actinopterygii</taxon>
        <taxon>Neopterygii</taxon>
        <taxon>Teleostei</taxon>
        <taxon>Neoteleostei</taxon>
        <taxon>Acanthomorphata</taxon>
        <taxon>Carangaria</taxon>
        <taxon>Carangaria incertae sedis</taxon>
        <taxon>Centropomidae</taxon>
        <taxon>Lates</taxon>
    </lineage>
</organism>
<dbReference type="InterPro" id="IPR000276">
    <property type="entry name" value="GPCR_Rhodpsn"/>
</dbReference>
<dbReference type="Gene3D" id="1.20.1070.10">
    <property type="entry name" value="Rhodopsin 7-helix transmembrane proteins"/>
    <property type="match status" value="2"/>
</dbReference>
<dbReference type="AlphaFoldDB" id="A0AAD3RDB1"/>
<dbReference type="InterPro" id="IPR017452">
    <property type="entry name" value="GPCR_Rhodpsn_7TM"/>
</dbReference>
<feature type="transmembrane region" description="Helical" evidence="9">
    <location>
        <begin position="31"/>
        <end position="55"/>
    </location>
</feature>
<keyword evidence="12" id="KW-1185">Reference proteome</keyword>
<feature type="domain" description="G-protein coupled receptors family 1 profile" evidence="10">
    <location>
        <begin position="47"/>
        <end position="323"/>
    </location>
</feature>
<dbReference type="InterPro" id="IPR050125">
    <property type="entry name" value="GPCR_opsins"/>
</dbReference>
<feature type="transmembrane region" description="Helical" evidence="9">
    <location>
        <begin position="67"/>
        <end position="98"/>
    </location>
</feature>
<dbReference type="GO" id="GO:0004930">
    <property type="term" value="F:G protein-coupled receptor activity"/>
    <property type="evidence" value="ECO:0007669"/>
    <property type="project" value="UniProtKB-KW"/>
</dbReference>
<sequence length="518" mass="57946">MGDNGSDRGSWFVPSSTQPLFLSQLSPSADLAVAAFLTLTGLTSVLGNGMVLLVYCRKKKKLKPPELLTINLALCDFGFSLLGAPFFITSSLCHAWVFGETGCLWYGIQGFVFGIGSLLTTCLISLDRCLKICCLRYGQWIERRHVSLSIALVWVYTLFWASFPAFGFGSYGPEPYGTSCTINWWKMRLSLSDRIYIFLILTLCFGFPTLTIISSYLAILLTVHRSNRTLASIPSSSISHTSKDLRLAKMAAVVCISFLLAWMPYATVSLISALIPRDDQEADRTLQTVIEESSSMASNSPKMLDIPSLLNWTATEYYRPIYYNPEEKWGHVAGMNPNSGLNGTAFSSMLGEEVESRSRSPQPFSCLPPVVTLIPAMFAKSHCMINPLIYQMMNREFRDDVYVMVFGQEKAERRRVQGQKDSLCERSISLSYCQSWRRKRSKPVSIEMRDKNLKKQRNQGSNNGGRTDSLVGNISVGADVLDFAYSETQGNMERYWRDSGRKTTGRNLRGSISSTLTV</sequence>
<comment type="caution">
    <text evidence="11">The sequence shown here is derived from an EMBL/GenBank/DDBJ whole genome shotgun (WGS) entry which is preliminary data.</text>
</comment>
<evidence type="ECO:0000256" key="9">
    <source>
        <dbReference type="SAM" id="Phobius"/>
    </source>
</evidence>
<evidence type="ECO:0000313" key="11">
    <source>
        <dbReference type="EMBL" id="GLD63780.1"/>
    </source>
</evidence>
<dbReference type="PRINTS" id="PR00237">
    <property type="entry name" value="GPCRRHODOPSN"/>
</dbReference>
<evidence type="ECO:0000256" key="7">
    <source>
        <dbReference type="ARBA" id="ARBA00023224"/>
    </source>
</evidence>
<feature type="transmembrane region" description="Helical" evidence="9">
    <location>
        <begin position="250"/>
        <end position="275"/>
    </location>
</feature>
<dbReference type="Proteomes" id="UP001279410">
    <property type="component" value="Unassembled WGS sequence"/>
</dbReference>
<keyword evidence="2 9" id="KW-0812">Transmembrane</keyword>
<keyword evidence="3 9" id="KW-1133">Transmembrane helix</keyword>
<feature type="region of interest" description="Disordered" evidence="8">
    <location>
        <begin position="443"/>
        <end position="470"/>
    </location>
</feature>